<dbReference type="EMBL" id="JYDQ01000099">
    <property type="protein sequence ID" value="KRY15228.1"/>
    <property type="molecule type" value="Genomic_DNA"/>
</dbReference>
<gene>
    <name evidence="2" type="ORF">T12_12224</name>
</gene>
<feature type="transmembrane region" description="Helical" evidence="1">
    <location>
        <begin position="15"/>
        <end position="43"/>
    </location>
</feature>
<keyword evidence="1" id="KW-0472">Membrane</keyword>
<sequence length="71" mass="7748">MIIIDLYDYSTISDLLLIIIVVVGCCLLLIIGCCCNIILYTIYLPNSEALVAKSGNVSVQNSLLISIDLKK</sequence>
<organism evidence="2 3">
    <name type="scientific">Trichinella patagoniensis</name>
    <dbReference type="NCBI Taxonomy" id="990121"/>
    <lineage>
        <taxon>Eukaryota</taxon>
        <taxon>Metazoa</taxon>
        <taxon>Ecdysozoa</taxon>
        <taxon>Nematoda</taxon>
        <taxon>Enoplea</taxon>
        <taxon>Dorylaimia</taxon>
        <taxon>Trichinellida</taxon>
        <taxon>Trichinellidae</taxon>
        <taxon>Trichinella</taxon>
    </lineage>
</organism>
<accession>A0A0V0ZSG4</accession>
<evidence type="ECO:0000313" key="3">
    <source>
        <dbReference type="Proteomes" id="UP000054783"/>
    </source>
</evidence>
<proteinExistence type="predicted"/>
<keyword evidence="1" id="KW-0812">Transmembrane</keyword>
<keyword evidence="1" id="KW-1133">Transmembrane helix</keyword>
<comment type="caution">
    <text evidence="2">The sequence shown here is derived from an EMBL/GenBank/DDBJ whole genome shotgun (WGS) entry which is preliminary data.</text>
</comment>
<protein>
    <submittedName>
        <fullName evidence="2">Uncharacterized protein</fullName>
    </submittedName>
</protein>
<dbReference type="AlphaFoldDB" id="A0A0V0ZSG4"/>
<dbReference type="Proteomes" id="UP000054783">
    <property type="component" value="Unassembled WGS sequence"/>
</dbReference>
<evidence type="ECO:0000313" key="2">
    <source>
        <dbReference type="EMBL" id="KRY15228.1"/>
    </source>
</evidence>
<reference evidence="2 3" key="1">
    <citation type="submission" date="2015-01" db="EMBL/GenBank/DDBJ databases">
        <title>Evolution of Trichinella species and genotypes.</title>
        <authorList>
            <person name="Korhonen P.K."/>
            <person name="Edoardo P."/>
            <person name="Giuseppe L.R."/>
            <person name="Gasser R.B."/>
        </authorList>
    </citation>
    <scope>NUCLEOTIDE SEQUENCE [LARGE SCALE GENOMIC DNA]</scope>
    <source>
        <strain evidence="2">ISS2496</strain>
    </source>
</reference>
<keyword evidence="3" id="KW-1185">Reference proteome</keyword>
<name>A0A0V0ZSG4_9BILA</name>
<evidence type="ECO:0000256" key="1">
    <source>
        <dbReference type="SAM" id="Phobius"/>
    </source>
</evidence>